<comment type="caution">
    <text evidence="3">The sequence shown here is derived from an EMBL/GenBank/DDBJ whole genome shotgun (WGS) entry which is preliminary data.</text>
</comment>
<gene>
    <name evidence="3" type="ORF">IFM46972_08799</name>
</gene>
<evidence type="ECO:0000256" key="1">
    <source>
        <dbReference type="ARBA" id="ARBA00022490"/>
    </source>
</evidence>
<dbReference type="AlphaFoldDB" id="A0A8H3S1I6"/>
<dbReference type="PANTHER" id="PTHR10758:SF1">
    <property type="entry name" value="COP9 SIGNALOSOME COMPLEX SUBUNIT 3"/>
    <property type="match status" value="1"/>
</dbReference>
<evidence type="ECO:0000259" key="2">
    <source>
        <dbReference type="Pfam" id="PF22788"/>
    </source>
</evidence>
<dbReference type="InterPro" id="IPR050756">
    <property type="entry name" value="CSN3"/>
</dbReference>
<protein>
    <recommendedName>
        <fullName evidence="2">COP9 signalosome complex subunit 3 N-terminal helical repeats domain-containing protein</fullName>
    </recommendedName>
</protein>
<name>A0A8H3S1I6_9EURO</name>
<evidence type="ECO:0000313" key="4">
    <source>
        <dbReference type="Proteomes" id="UP000465221"/>
    </source>
</evidence>
<dbReference type="PANTHER" id="PTHR10758">
    <property type="entry name" value="26S PROTEASOME NON-ATPASE REGULATORY SUBUNIT 3/COP9 SIGNALOSOME COMPLEX SUBUNIT 3"/>
    <property type="match status" value="1"/>
</dbReference>
<dbReference type="EMBL" id="BLKC01000079">
    <property type="protein sequence ID" value="GFF49445.1"/>
    <property type="molecule type" value="Genomic_DNA"/>
</dbReference>
<organism evidence="3 4">
    <name type="scientific">Aspergillus udagawae</name>
    <dbReference type="NCBI Taxonomy" id="91492"/>
    <lineage>
        <taxon>Eukaryota</taxon>
        <taxon>Fungi</taxon>
        <taxon>Dikarya</taxon>
        <taxon>Ascomycota</taxon>
        <taxon>Pezizomycotina</taxon>
        <taxon>Eurotiomycetes</taxon>
        <taxon>Eurotiomycetidae</taxon>
        <taxon>Eurotiales</taxon>
        <taxon>Aspergillaceae</taxon>
        <taxon>Aspergillus</taxon>
        <taxon>Aspergillus subgen. Fumigati</taxon>
    </lineage>
</organism>
<reference evidence="3 4" key="1">
    <citation type="submission" date="2020-01" db="EMBL/GenBank/DDBJ databases">
        <title>Draft genome sequence of Aspergillus udagawae IFM 46972.</title>
        <authorList>
            <person name="Takahashi H."/>
            <person name="Yaguchi T."/>
        </authorList>
    </citation>
    <scope>NUCLEOTIDE SEQUENCE [LARGE SCALE GENOMIC DNA]</scope>
    <source>
        <strain evidence="3 4">IFM 46972</strain>
    </source>
</reference>
<proteinExistence type="predicted"/>
<keyword evidence="1" id="KW-0963">Cytoplasm</keyword>
<feature type="domain" description="COP9 signalosome complex subunit 3 N-terminal helical repeats" evidence="2">
    <location>
        <begin position="30"/>
        <end position="282"/>
    </location>
</feature>
<dbReference type="Proteomes" id="UP000465221">
    <property type="component" value="Unassembled WGS sequence"/>
</dbReference>
<dbReference type="InterPro" id="IPR055089">
    <property type="entry name" value="COP9_N"/>
</dbReference>
<sequence>MTEILSRLTVVSSLQHASNEEDYDRELYELIAYIKQPTKLNEITRNADLLLDGLNPSLHSVAYLFVFHARVKVLGERLPKDVQPGGHLWKRAIEFLNVFDPIQVRYAGQEWRRLIELVANAAQASSKPFLAVQAVRDAILRLDPASETFTSSHLLLMKLCLVSRSYRHALPVLNKSIYHFPAAPSHAYQAHRQFFLCSEHGSSAAYITHASGFTAQVTYRDHLQYFLYGAMIYMALKEWEGALHLLCIVISCPVANTVSKIMVEAYKKWLLVSLLAKGKVSSNQQIISTPEMINPHVMKVYQSLTLPYVSLADAFENDDTERLRAEVDVGRAIWLADNNMGLVLQVVHAHSKSVVVKLGSTFSAVAIADIAQRIASDLVPSTEVETSISSMVISSLDSTLLHSNSNHKPTMLHFHAGGASNSFGEEHIAFLLDSERLLLTTLAANLDQSNHDLELSSEHLQFLRRAKNASEISSGKFVMKFKDDISSWDVDEDIMSGVH</sequence>
<dbReference type="GO" id="GO:0006511">
    <property type="term" value="P:ubiquitin-dependent protein catabolic process"/>
    <property type="evidence" value="ECO:0007669"/>
    <property type="project" value="TreeGrafter"/>
</dbReference>
<evidence type="ECO:0000313" key="3">
    <source>
        <dbReference type="EMBL" id="GFF49445.1"/>
    </source>
</evidence>
<dbReference type="Pfam" id="PF22788">
    <property type="entry name" value="COP9_hel_rpt"/>
    <property type="match status" value="1"/>
</dbReference>
<accession>A0A8H3S1I6</accession>
<dbReference type="GO" id="GO:0008180">
    <property type="term" value="C:COP9 signalosome"/>
    <property type="evidence" value="ECO:0007669"/>
    <property type="project" value="TreeGrafter"/>
</dbReference>